<dbReference type="SUPFAM" id="SSF54373">
    <property type="entry name" value="FAD-linked reductases, C-terminal domain"/>
    <property type="match status" value="1"/>
</dbReference>
<name>A0A6A6BWW8_ZASCE</name>
<feature type="domain" description="Glucose-methanol-choline oxidoreductase C-terminal" evidence="4">
    <location>
        <begin position="443"/>
        <end position="580"/>
    </location>
</feature>
<dbReference type="AlphaFoldDB" id="A0A6A6BWW8"/>
<reference evidence="5" key="1">
    <citation type="journal article" date="2020" name="Stud. Mycol.">
        <title>101 Dothideomycetes genomes: a test case for predicting lifestyles and emergence of pathogens.</title>
        <authorList>
            <person name="Haridas S."/>
            <person name="Albert R."/>
            <person name="Binder M."/>
            <person name="Bloem J."/>
            <person name="Labutti K."/>
            <person name="Salamov A."/>
            <person name="Andreopoulos B."/>
            <person name="Baker S."/>
            <person name="Barry K."/>
            <person name="Bills G."/>
            <person name="Bluhm B."/>
            <person name="Cannon C."/>
            <person name="Castanera R."/>
            <person name="Culley D."/>
            <person name="Daum C."/>
            <person name="Ezra D."/>
            <person name="Gonzalez J."/>
            <person name="Henrissat B."/>
            <person name="Kuo A."/>
            <person name="Liang C."/>
            <person name="Lipzen A."/>
            <person name="Lutzoni F."/>
            <person name="Magnuson J."/>
            <person name="Mondo S."/>
            <person name="Nolan M."/>
            <person name="Ohm R."/>
            <person name="Pangilinan J."/>
            <person name="Park H.-J."/>
            <person name="Ramirez L."/>
            <person name="Alfaro M."/>
            <person name="Sun H."/>
            <person name="Tritt A."/>
            <person name="Yoshinaga Y."/>
            <person name="Zwiers L.-H."/>
            <person name="Turgeon B."/>
            <person name="Goodwin S."/>
            <person name="Spatafora J."/>
            <person name="Crous P."/>
            <person name="Grigoriev I."/>
        </authorList>
    </citation>
    <scope>NUCLEOTIDE SEQUENCE</scope>
    <source>
        <strain evidence="5">ATCC 36951</strain>
    </source>
</reference>
<dbReference type="GO" id="GO:0016614">
    <property type="term" value="F:oxidoreductase activity, acting on CH-OH group of donors"/>
    <property type="evidence" value="ECO:0007669"/>
    <property type="project" value="InterPro"/>
</dbReference>
<dbReference type="InterPro" id="IPR007867">
    <property type="entry name" value="GMC_OxRtase_C"/>
</dbReference>
<dbReference type="PIRSF" id="PIRSF000137">
    <property type="entry name" value="Alcohol_oxidase"/>
    <property type="match status" value="1"/>
</dbReference>
<evidence type="ECO:0000256" key="1">
    <source>
        <dbReference type="ARBA" id="ARBA00010790"/>
    </source>
</evidence>
<comment type="similarity">
    <text evidence="1">Belongs to the GMC oxidoreductase family.</text>
</comment>
<evidence type="ECO:0000259" key="4">
    <source>
        <dbReference type="Pfam" id="PF05199"/>
    </source>
</evidence>
<proteinExistence type="inferred from homology"/>
<dbReference type="Gene3D" id="3.50.50.60">
    <property type="entry name" value="FAD/NAD(P)-binding domain"/>
    <property type="match status" value="1"/>
</dbReference>
<dbReference type="OrthoDB" id="269227at2759"/>
<keyword evidence="6" id="KW-1185">Reference proteome</keyword>
<dbReference type="PANTHER" id="PTHR11552:SF210">
    <property type="entry name" value="GLUCOSE-METHANOL-CHOLINE OXIDOREDUCTASE N-TERMINAL DOMAIN-CONTAINING PROTEIN-RELATED"/>
    <property type="match status" value="1"/>
</dbReference>
<dbReference type="PANTHER" id="PTHR11552">
    <property type="entry name" value="GLUCOSE-METHANOL-CHOLINE GMC OXIDOREDUCTASE"/>
    <property type="match status" value="1"/>
</dbReference>
<accession>A0A6A6BWW8</accession>
<feature type="binding site" evidence="2">
    <location>
        <position position="95"/>
    </location>
    <ligand>
        <name>FAD</name>
        <dbReference type="ChEBI" id="CHEBI:57692"/>
    </ligand>
</feature>
<feature type="binding site" evidence="2">
    <location>
        <begin position="20"/>
        <end position="21"/>
    </location>
    <ligand>
        <name>FAD</name>
        <dbReference type="ChEBI" id="CHEBI:57692"/>
    </ligand>
</feature>
<organism evidence="5 6">
    <name type="scientific">Zasmidium cellare ATCC 36951</name>
    <dbReference type="NCBI Taxonomy" id="1080233"/>
    <lineage>
        <taxon>Eukaryota</taxon>
        <taxon>Fungi</taxon>
        <taxon>Dikarya</taxon>
        <taxon>Ascomycota</taxon>
        <taxon>Pezizomycotina</taxon>
        <taxon>Dothideomycetes</taxon>
        <taxon>Dothideomycetidae</taxon>
        <taxon>Mycosphaerellales</taxon>
        <taxon>Mycosphaerellaceae</taxon>
        <taxon>Zasmidium</taxon>
    </lineage>
</organism>
<sequence>MGSTGDSSDEFDIIIVGAGTSGCVLVNRLSEDPNVSILLVEAGEDQSADENVYTPGLCTALLGNDQYDWRYTSEIEPGINGRQILHPRGKIIGGTSSINSFALIYPSAAGMDAWAELGNKGWDWKSIQPYFKKFQTIYPPTPEVKKDLHVAHNDETIAASHGPLKAAFPPTVRPLQKAWVDTFRTLGLENRSDPLEGHALGGHTSTCHISGDKYERSHAGVAFFNPVRERKNVHLVTGALVRKVELEKQQDGVLTATGVLYSKNGAEFQVKAKKEVILASGVFNTPQLLELSGIGNPELLQKHGIEVKHANVNVGENLQDHIKAAISFEEIDGYEPGASVSSSEMRASYEKDRTGPWTWTAHSFAYMPLPPFLDAAGKEELSKVVEQHPPSSGSSFAKAQHDFICKTTLSPDQGTSTAFQSRRPVVPVKEGNYITLSCMLSYPLSTGSSHIQSSDPTTKPTIHFNYYNHPLDLEFHARHVQSLAKLAQTQPLASFLKPGGKTLPANLDPTNIDDAKEICKGFSTTNYHPCGTAAMLPEAMGGVVDERLRVYGIGNLRVVDASVVPIEPRGNIITTVYAVAEKAADLIKKDLGLKTSG</sequence>
<keyword evidence="2" id="KW-0274">FAD</keyword>
<protein>
    <submittedName>
        <fullName evidence="5">GMC oxidoreductase</fullName>
    </submittedName>
</protein>
<comment type="cofactor">
    <cofactor evidence="2">
        <name>FAD</name>
        <dbReference type="ChEBI" id="CHEBI:57692"/>
    </cofactor>
</comment>
<keyword evidence="2" id="KW-0285">Flavoprotein</keyword>
<dbReference type="Pfam" id="PF00732">
    <property type="entry name" value="GMC_oxred_N"/>
    <property type="match status" value="1"/>
</dbReference>
<dbReference type="Pfam" id="PF05199">
    <property type="entry name" value="GMC_oxred_C"/>
    <property type="match status" value="1"/>
</dbReference>
<evidence type="ECO:0000259" key="3">
    <source>
        <dbReference type="Pfam" id="PF00732"/>
    </source>
</evidence>
<feature type="domain" description="Glucose-methanol-choline oxidoreductase N-terminal" evidence="3">
    <location>
        <begin position="11"/>
        <end position="322"/>
    </location>
</feature>
<dbReference type="RefSeq" id="XP_033660166.1">
    <property type="nucleotide sequence ID" value="XM_033814627.1"/>
</dbReference>
<dbReference type="InterPro" id="IPR000172">
    <property type="entry name" value="GMC_OxRdtase_N"/>
</dbReference>
<dbReference type="SUPFAM" id="SSF51905">
    <property type="entry name" value="FAD/NAD(P)-binding domain"/>
    <property type="match status" value="1"/>
</dbReference>
<dbReference type="GeneID" id="54567899"/>
<dbReference type="Gene3D" id="3.30.560.10">
    <property type="entry name" value="Glucose Oxidase, domain 3"/>
    <property type="match status" value="1"/>
</dbReference>
<dbReference type="InterPro" id="IPR036188">
    <property type="entry name" value="FAD/NAD-bd_sf"/>
</dbReference>
<gene>
    <name evidence="5" type="ORF">M409DRAFT_60977</name>
</gene>
<evidence type="ECO:0000313" key="5">
    <source>
        <dbReference type="EMBL" id="KAF2159277.1"/>
    </source>
</evidence>
<dbReference type="EMBL" id="ML993640">
    <property type="protein sequence ID" value="KAF2159277.1"/>
    <property type="molecule type" value="Genomic_DNA"/>
</dbReference>
<evidence type="ECO:0000313" key="6">
    <source>
        <dbReference type="Proteomes" id="UP000799537"/>
    </source>
</evidence>
<dbReference type="Proteomes" id="UP000799537">
    <property type="component" value="Unassembled WGS sequence"/>
</dbReference>
<dbReference type="InterPro" id="IPR012132">
    <property type="entry name" value="GMC_OxRdtase"/>
</dbReference>
<dbReference type="GO" id="GO:0050660">
    <property type="term" value="F:flavin adenine dinucleotide binding"/>
    <property type="evidence" value="ECO:0007669"/>
    <property type="project" value="InterPro"/>
</dbReference>
<evidence type="ECO:0000256" key="2">
    <source>
        <dbReference type="PIRSR" id="PIRSR000137-2"/>
    </source>
</evidence>
<feature type="binding site" evidence="2">
    <location>
        <position position="241"/>
    </location>
    <ligand>
        <name>FAD</name>
        <dbReference type="ChEBI" id="CHEBI:57692"/>
    </ligand>
</feature>